<dbReference type="InterPro" id="IPR051461">
    <property type="entry name" value="UPF0750_membrane"/>
</dbReference>
<evidence type="ECO:0000256" key="6">
    <source>
        <dbReference type="SAM" id="Phobius"/>
    </source>
</evidence>
<dbReference type="EMBL" id="LYBM01000024">
    <property type="protein sequence ID" value="ODA32333.1"/>
    <property type="molecule type" value="Genomic_DNA"/>
</dbReference>
<feature type="transmembrane region" description="Helical" evidence="6">
    <location>
        <begin position="172"/>
        <end position="188"/>
    </location>
</feature>
<keyword evidence="2" id="KW-1003">Cell membrane</keyword>
<dbReference type="PANTHER" id="PTHR33545:SF5">
    <property type="entry name" value="UPF0750 MEMBRANE PROTEIN YITT"/>
    <property type="match status" value="1"/>
</dbReference>
<dbReference type="GO" id="GO:0005886">
    <property type="term" value="C:plasma membrane"/>
    <property type="evidence" value="ECO:0007669"/>
    <property type="project" value="UniProtKB-SubCell"/>
</dbReference>
<evidence type="ECO:0000313" key="8">
    <source>
        <dbReference type="Proteomes" id="UP000094936"/>
    </source>
</evidence>
<feature type="transmembrane region" description="Helical" evidence="6">
    <location>
        <begin position="12"/>
        <end position="33"/>
    </location>
</feature>
<evidence type="ECO:0008006" key="9">
    <source>
        <dbReference type="Google" id="ProtNLM"/>
    </source>
</evidence>
<evidence type="ECO:0000256" key="4">
    <source>
        <dbReference type="ARBA" id="ARBA00022989"/>
    </source>
</evidence>
<comment type="subcellular location">
    <subcellularLocation>
        <location evidence="1">Cell membrane</location>
        <topology evidence="1">Multi-pass membrane protein</topology>
    </subcellularLocation>
</comment>
<name>A0A1C3EGI7_9GAMM</name>
<keyword evidence="5 6" id="KW-0472">Membrane</keyword>
<organism evidence="7 8">
    <name type="scientific">Veronia pacifica</name>
    <dbReference type="NCBI Taxonomy" id="1080227"/>
    <lineage>
        <taxon>Bacteria</taxon>
        <taxon>Pseudomonadati</taxon>
        <taxon>Pseudomonadota</taxon>
        <taxon>Gammaproteobacteria</taxon>
        <taxon>Vibrionales</taxon>
        <taxon>Vibrionaceae</taxon>
        <taxon>Veronia</taxon>
    </lineage>
</organism>
<keyword evidence="4 6" id="KW-1133">Transmembrane helix</keyword>
<feature type="transmembrane region" description="Helical" evidence="6">
    <location>
        <begin position="53"/>
        <end position="71"/>
    </location>
</feature>
<dbReference type="InterPro" id="IPR003740">
    <property type="entry name" value="YitT"/>
</dbReference>
<protein>
    <recommendedName>
        <fullName evidence="9">YitT family protein</fullName>
    </recommendedName>
</protein>
<sequence length="203" mass="22049">MSSSIKHSWQEDLVAILAGTFIVAQGVMFLKQAGLLSGGIAGLALLVNQVTDLSFGTLFFVLNLPFYLMAWQRFGRQFAVRSLIAGSLVSVFADMIDNLFVVSWLSPVYSAIIAGLLIGVGMLIVFRHNASLGGFNILALFCQDKFGVRAGNVQMAIDCAILVASFFVVSPWLLFCSVGSAIILNLLLTMNHKPERYRVAPAR</sequence>
<dbReference type="RefSeq" id="WP_068903124.1">
    <property type="nucleotide sequence ID" value="NZ_JBHUIF010000028.1"/>
</dbReference>
<comment type="caution">
    <text evidence="7">The sequence shown here is derived from an EMBL/GenBank/DDBJ whole genome shotgun (WGS) entry which is preliminary data.</text>
</comment>
<proteinExistence type="predicted"/>
<dbReference type="AlphaFoldDB" id="A0A1C3EGI7"/>
<dbReference type="Proteomes" id="UP000094936">
    <property type="component" value="Unassembled WGS sequence"/>
</dbReference>
<gene>
    <name evidence="7" type="ORF">A8L45_13480</name>
</gene>
<dbReference type="PANTHER" id="PTHR33545">
    <property type="entry name" value="UPF0750 MEMBRANE PROTEIN YITT-RELATED"/>
    <property type="match status" value="1"/>
</dbReference>
<dbReference type="Pfam" id="PF02588">
    <property type="entry name" value="YitT_membrane"/>
    <property type="match status" value="1"/>
</dbReference>
<keyword evidence="3 6" id="KW-0812">Transmembrane</keyword>
<dbReference type="STRING" id="1080227.A8L45_13480"/>
<reference evidence="7 8" key="1">
    <citation type="submission" date="2016-05" db="EMBL/GenBank/DDBJ databases">
        <title>Genomic Taxonomy of the Vibrionaceae.</title>
        <authorList>
            <person name="Gomez-Gil B."/>
            <person name="Enciso-Ibarra J."/>
        </authorList>
    </citation>
    <scope>NUCLEOTIDE SEQUENCE [LARGE SCALE GENOMIC DNA]</scope>
    <source>
        <strain evidence="7 8">CAIM 1920</strain>
    </source>
</reference>
<accession>A0A1C3EGI7</accession>
<dbReference type="OrthoDB" id="3296441at2"/>
<evidence type="ECO:0000256" key="5">
    <source>
        <dbReference type="ARBA" id="ARBA00023136"/>
    </source>
</evidence>
<keyword evidence="8" id="KW-1185">Reference proteome</keyword>
<feature type="transmembrane region" description="Helical" evidence="6">
    <location>
        <begin position="108"/>
        <end position="126"/>
    </location>
</feature>
<evidence type="ECO:0000256" key="3">
    <source>
        <dbReference type="ARBA" id="ARBA00022692"/>
    </source>
</evidence>
<evidence type="ECO:0000256" key="2">
    <source>
        <dbReference type="ARBA" id="ARBA00022475"/>
    </source>
</evidence>
<evidence type="ECO:0000313" key="7">
    <source>
        <dbReference type="EMBL" id="ODA32333.1"/>
    </source>
</evidence>
<evidence type="ECO:0000256" key="1">
    <source>
        <dbReference type="ARBA" id="ARBA00004651"/>
    </source>
</evidence>